<gene>
    <name evidence="2" type="ORF">E2562_013628</name>
</gene>
<protein>
    <submittedName>
        <fullName evidence="2">Uncharacterized protein</fullName>
    </submittedName>
</protein>
<evidence type="ECO:0000313" key="3">
    <source>
        <dbReference type="Proteomes" id="UP000479710"/>
    </source>
</evidence>
<feature type="compositionally biased region" description="Polar residues" evidence="1">
    <location>
        <begin position="1"/>
        <end position="19"/>
    </location>
</feature>
<evidence type="ECO:0000313" key="2">
    <source>
        <dbReference type="EMBL" id="KAF0932980.1"/>
    </source>
</evidence>
<accession>A0A6G1F7W0</accession>
<organism evidence="2 3">
    <name type="scientific">Oryza meyeriana var. granulata</name>
    <dbReference type="NCBI Taxonomy" id="110450"/>
    <lineage>
        <taxon>Eukaryota</taxon>
        <taxon>Viridiplantae</taxon>
        <taxon>Streptophyta</taxon>
        <taxon>Embryophyta</taxon>
        <taxon>Tracheophyta</taxon>
        <taxon>Spermatophyta</taxon>
        <taxon>Magnoliopsida</taxon>
        <taxon>Liliopsida</taxon>
        <taxon>Poales</taxon>
        <taxon>Poaceae</taxon>
        <taxon>BOP clade</taxon>
        <taxon>Oryzoideae</taxon>
        <taxon>Oryzeae</taxon>
        <taxon>Oryzinae</taxon>
        <taxon>Oryza</taxon>
        <taxon>Oryza meyeriana</taxon>
    </lineage>
</organism>
<comment type="caution">
    <text evidence="2">The sequence shown here is derived from an EMBL/GenBank/DDBJ whole genome shotgun (WGS) entry which is preliminary data.</text>
</comment>
<feature type="compositionally biased region" description="Low complexity" evidence="1">
    <location>
        <begin position="59"/>
        <end position="69"/>
    </location>
</feature>
<feature type="compositionally biased region" description="Basic and acidic residues" evidence="1">
    <location>
        <begin position="87"/>
        <end position="102"/>
    </location>
</feature>
<dbReference type="AlphaFoldDB" id="A0A6G1F7W0"/>
<feature type="region of interest" description="Disordered" evidence="1">
    <location>
        <begin position="139"/>
        <end position="168"/>
    </location>
</feature>
<dbReference type="Proteomes" id="UP000479710">
    <property type="component" value="Unassembled WGS sequence"/>
</dbReference>
<feature type="compositionally biased region" description="Polar residues" evidence="1">
    <location>
        <begin position="139"/>
        <end position="149"/>
    </location>
</feature>
<proteinExistence type="predicted"/>
<evidence type="ECO:0000256" key="1">
    <source>
        <dbReference type="SAM" id="MobiDB-lite"/>
    </source>
</evidence>
<dbReference type="EMBL" id="SPHZ02000001">
    <property type="protein sequence ID" value="KAF0932980.1"/>
    <property type="molecule type" value="Genomic_DNA"/>
</dbReference>
<name>A0A6G1F7W0_9ORYZ</name>
<feature type="region of interest" description="Disordered" evidence="1">
    <location>
        <begin position="1"/>
        <end position="112"/>
    </location>
</feature>
<feature type="compositionally biased region" description="Low complexity" evidence="1">
    <location>
        <begin position="150"/>
        <end position="168"/>
    </location>
</feature>
<sequence>MQEVQQLSHETGPASQTAANEPPCARLQPTGLRAPDGSADRTPRAAAASRRLVGTTTGRPPRLFLLRSSSRPREHTPRRGCRVRLAPPERLRSSSRPREHTGRRGCWVRLAPPPLREQTSASSALSSGCPGCPASVFSSGSAQLPSQLSPRVQAPAASAVADAAPGVI</sequence>
<keyword evidence="3" id="KW-1185">Reference proteome</keyword>
<reference evidence="2 3" key="1">
    <citation type="submission" date="2019-11" db="EMBL/GenBank/DDBJ databases">
        <title>Whole genome sequence of Oryza granulata.</title>
        <authorList>
            <person name="Li W."/>
        </authorList>
    </citation>
    <scope>NUCLEOTIDE SEQUENCE [LARGE SCALE GENOMIC DNA]</scope>
    <source>
        <strain evidence="3">cv. Menghai</strain>
        <tissue evidence="2">Leaf</tissue>
    </source>
</reference>